<evidence type="ECO:0000313" key="2">
    <source>
        <dbReference type="EMBL" id="KAK6758133.1"/>
    </source>
</evidence>
<reference evidence="2 3" key="1">
    <citation type="submission" date="2023-08" db="EMBL/GenBank/DDBJ databases">
        <title>A Necator americanus chromosomal reference genome.</title>
        <authorList>
            <person name="Ilik V."/>
            <person name="Petrzelkova K.J."/>
            <person name="Pardy F."/>
            <person name="Fuh T."/>
            <person name="Niatou-Singa F.S."/>
            <person name="Gouil Q."/>
            <person name="Baker L."/>
            <person name="Ritchie M.E."/>
            <person name="Jex A.R."/>
            <person name="Gazzola D."/>
            <person name="Li H."/>
            <person name="Toshio Fujiwara R."/>
            <person name="Zhan B."/>
            <person name="Aroian R.V."/>
            <person name="Pafco B."/>
            <person name="Schwarz E.M."/>
        </authorList>
    </citation>
    <scope>NUCLEOTIDE SEQUENCE [LARGE SCALE GENOMIC DNA]</scope>
    <source>
        <strain evidence="2 3">Aroian</strain>
        <tissue evidence="2">Whole animal</tissue>
    </source>
</reference>
<dbReference type="Gene3D" id="3.40.33.10">
    <property type="entry name" value="CAP"/>
    <property type="match status" value="1"/>
</dbReference>
<dbReference type="InterPro" id="IPR014044">
    <property type="entry name" value="CAP_dom"/>
</dbReference>
<feature type="domain" description="SCP" evidence="1">
    <location>
        <begin position="20"/>
        <end position="176"/>
    </location>
</feature>
<evidence type="ECO:0000313" key="3">
    <source>
        <dbReference type="Proteomes" id="UP001303046"/>
    </source>
</evidence>
<dbReference type="Proteomes" id="UP001303046">
    <property type="component" value="Unassembled WGS sequence"/>
</dbReference>
<organism evidence="2 3">
    <name type="scientific">Necator americanus</name>
    <name type="common">Human hookworm</name>
    <dbReference type="NCBI Taxonomy" id="51031"/>
    <lineage>
        <taxon>Eukaryota</taxon>
        <taxon>Metazoa</taxon>
        <taxon>Ecdysozoa</taxon>
        <taxon>Nematoda</taxon>
        <taxon>Chromadorea</taxon>
        <taxon>Rhabditida</taxon>
        <taxon>Rhabditina</taxon>
        <taxon>Rhabditomorpha</taxon>
        <taxon>Strongyloidea</taxon>
        <taxon>Ancylostomatidae</taxon>
        <taxon>Bunostominae</taxon>
        <taxon>Necator</taxon>
    </lineage>
</organism>
<dbReference type="SUPFAM" id="SSF55797">
    <property type="entry name" value="PR-1-like"/>
    <property type="match status" value="1"/>
</dbReference>
<dbReference type="Pfam" id="PF00188">
    <property type="entry name" value="CAP"/>
    <property type="match status" value="1"/>
</dbReference>
<dbReference type="InterPro" id="IPR035940">
    <property type="entry name" value="CAP_sf"/>
</dbReference>
<protein>
    <recommendedName>
        <fullName evidence="1">SCP domain-containing protein</fullName>
    </recommendedName>
</protein>
<sequence length="217" mass="23181">MMLLCYRRLLATGWGKSGENYAKPATKMIELQYDKALEDKTVTKIKNCASSSSSAIGENFWSKEVTATNNIGEDGIEKVRFRILSPFDSICTSSGVILEEMLGDLLVLKKAIYSHSRWLVGGSLLKTTGFGDDRKNKKSVISAANIAYDGATKVGCAIDFGAACPKLGKLYIMCIYDESPAIDDVIYEAGNEACAKCASTGTTPVCSPIGGLCVAAS</sequence>
<keyword evidence="3" id="KW-1185">Reference proteome</keyword>
<gene>
    <name evidence="2" type="primary">Necator_chrV.g20552</name>
    <name evidence="2" type="ORF">RB195_015759</name>
</gene>
<dbReference type="EMBL" id="JAVFWL010000005">
    <property type="protein sequence ID" value="KAK6758133.1"/>
    <property type="molecule type" value="Genomic_DNA"/>
</dbReference>
<comment type="caution">
    <text evidence="2">The sequence shown here is derived from an EMBL/GenBank/DDBJ whole genome shotgun (WGS) entry which is preliminary data.</text>
</comment>
<accession>A0ABR1E6P2</accession>
<evidence type="ECO:0000259" key="1">
    <source>
        <dbReference type="Pfam" id="PF00188"/>
    </source>
</evidence>
<name>A0ABR1E6P2_NECAM</name>
<proteinExistence type="predicted"/>